<dbReference type="EMBL" id="JABBZE010001340">
    <property type="protein sequence ID" value="NMU94126.1"/>
    <property type="molecule type" value="Genomic_DNA"/>
</dbReference>
<evidence type="ECO:0000256" key="1">
    <source>
        <dbReference type="SAM" id="MobiDB-lite"/>
    </source>
</evidence>
<proteinExistence type="predicted"/>
<accession>A0A848NS54</accession>
<comment type="caution">
    <text evidence="2">The sequence shown here is derived from an EMBL/GenBank/DDBJ whole genome shotgun (WGS) entry which is preliminary data.</text>
</comment>
<feature type="compositionally biased region" description="Low complexity" evidence="1">
    <location>
        <begin position="78"/>
        <end position="89"/>
    </location>
</feature>
<gene>
    <name evidence="2" type="ORF">HGQ98_34415</name>
</gene>
<feature type="region of interest" description="Disordered" evidence="1">
    <location>
        <begin position="1"/>
        <end position="115"/>
    </location>
</feature>
<name>A0A848NS54_9BURK</name>
<feature type="compositionally biased region" description="Gly residues" evidence="1">
    <location>
        <begin position="1"/>
        <end position="54"/>
    </location>
</feature>
<feature type="compositionally biased region" description="Basic and acidic residues" evidence="1">
    <location>
        <begin position="65"/>
        <end position="74"/>
    </location>
</feature>
<dbReference type="Proteomes" id="UP000542405">
    <property type="component" value="Unassembled WGS sequence"/>
</dbReference>
<protein>
    <submittedName>
        <fullName evidence="2">Uncharacterized protein</fullName>
    </submittedName>
</protein>
<sequence>MSGEGGGGGTWGGGWGGWWGGGGGRSWGGGGGGTGGGGAGGGGEGGGGGGGGAAGDNQSAPRAGSDSDRTDERGVVGGNRLVNGSVRVGEPLTGVSSSGRAMGAGGVSVTGAKGG</sequence>
<dbReference type="AlphaFoldDB" id="A0A848NS54"/>
<evidence type="ECO:0000313" key="2">
    <source>
        <dbReference type="EMBL" id="NMU94126.1"/>
    </source>
</evidence>
<organism evidence="2 3">
    <name type="scientific">Achromobacter ruhlandii</name>
    <dbReference type="NCBI Taxonomy" id="72557"/>
    <lineage>
        <taxon>Bacteria</taxon>
        <taxon>Pseudomonadati</taxon>
        <taxon>Pseudomonadota</taxon>
        <taxon>Betaproteobacteria</taxon>
        <taxon>Burkholderiales</taxon>
        <taxon>Alcaligenaceae</taxon>
        <taxon>Achromobacter</taxon>
    </lineage>
</organism>
<evidence type="ECO:0000313" key="3">
    <source>
        <dbReference type="Proteomes" id="UP000542405"/>
    </source>
</evidence>
<feature type="compositionally biased region" description="Gly residues" evidence="1">
    <location>
        <begin position="102"/>
        <end position="115"/>
    </location>
</feature>
<reference evidence="2 3" key="1">
    <citation type="submission" date="2020-04" db="EMBL/GenBank/DDBJ databases">
        <title>Achromobacter ruhlandii genome sequencing and assembly.</title>
        <authorList>
            <person name="Martins R.C.R."/>
            <person name="Perdigao-Neto L.V."/>
            <person name="Levin A.S.S."/>
            <person name="Costa S.F."/>
        </authorList>
    </citation>
    <scope>NUCLEOTIDE SEQUENCE [LARGE SCALE GENOMIC DNA]</scope>
    <source>
        <strain evidence="2 3">9035ralo</strain>
    </source>
</reference>
<feature type="non-terminal residue" evidence="2">
    <location>
        <position position="115"/>
    </location>
</feature>